<feature type="region of interest" description="Disordered" evidence="3">
    <location>
        <begin position="220"/>
        <end position="284"/>
    </location>
</feature>
<feature type="coiled-coil region" evidence="2">
    <location>
        <begin position="76"/>
        <end position="145"/>
    </location>
</feature>
<name>A0A8B7W2K3_CASCN</name>
<evidence type="ECO:0000256" key="3">
    <source>
        <dbReference type="SAM" id="MobiDB-lite"/>
    </source>
</evidence>
<organism evidence="5">
    <name type="scientific">Castor canadensis</name>
    <name type="common">American beaver</name>
    <dbReference type="NCBI Taxonomy" id="51338"/>
    <lineage>
        <taxon>Eukaryota</taxon>
        <taxon>Metazoa</taxon>
        <taxon>Chordata</taxon>
        <taxon>Craniata</taxon>
        <taxon>Vertebrata</taxon>
        <taxon>Euteleostomi</taxon>
        <taxon>Mammalia</taxon>
        <taxon>Eutheria</taxon>
        <taxon>Euarchontoglires</taxon>
        <taxon>Glires</taxon>
        <taxon>Rodentia</taxon>
        <taxon>Castorimorpha</taxon>
        <taxon>Castoridae</taxon>
        <taxon>Castor</taxon>
    </lineage>
</organism>
<evidence type="ECO:0000313" key="5">
    <source>
        <dbReference type="RefSeq" id="XP_020038376.1"/>
    </source>
</evidence>
<evidence type="ECO:0000256" key="1">
    <source>
        <dbReference type="ARBA" id="ARBA00008287"/>
    </source>
</evidence>
<gene>
    <name evidence="5" type="primary">LOC109698508</name>
</gene>
<feature type="compositionally biased region" description="Basic and acidic residues" evidence="3">
    <location>
        <begin position="273"/>
        <end position="284"/>
    </location>
</feature>
<proteinExistence type="inferred from homology"/>
<protein>
    <submittedName>
        <fullName evidence="5">Testis-expressed sequence 13C protein-like</fullName>
    </submittedName>
</protein>
<dbReference type="InterPro" id="IPR028193">
    <property type="entry name" value="TEX13A-D_N"/>
</dbReference>
<dbReference type="GO" id="GO:0003729">
    <property type="term" value="F:mRNA binding"/>
    <property type="evidence" value="ECO:0007669"/>
    <property type="project" value="TreeGrafter"/>
</dbReference>
<feature type="domain" description="Testis-expressed protein 13 A-D N-terminal" evidence="4">
    <location>
        <begin position="5"/>
        <end position="150"/>
    </location>
</feature>
<dbReference type="Pfam" id="PF15186">
    <property type="entry name" value="TEX13"/>
    <property type="match status" value="1"/>
</dbReference>
<dbReference type="AlphaFoldDB" id="A0A8B7W2K3"/>
<sequence>MAVDFGDPRSGFRHSEVVVFINEEVLSNGGGPDFYLTFRSRSWNEIEDGLKSVVSDSQVPRTIKRACAWSALALGVRVAARQRERQARRVRHLQEQVEQREEATWALASELERVREEREQVVLQLRRARDSLQQTLREQEELRGRLLQFELSQQVVSGSQDEQPKTEAWSLNAQSAASRKEEAQKASLTGVASPWVPVGRSTPSANAILQSFPIAFPYSPPPPHRITSEGAAEASDPPQISTRGICSPGLQSTAVQSGTHSIVVGSHPRSGRKSSEALKDGPSD</sequence>
<dbReference type="PANTHER" id="PTHR23111">
    <property type="entry name" value="ZINC FINGER PROTEIN"/>
    <property type="match status" value="1"/>
</dbReference>
<dbReference type="KEGG" id="ccan:109698508"/>
<dbReference type="OrthoDB" id="9569428at2759"/>
<dbReference type="RefSeq" id="XP_020038376.1">
    <property type="nucleotide sequence ID" value="XM_020182787.1"/>
</dbReference>
<reference evidence="5" key="1">
    <citation type="submission" date="2025-08" db="UniProtKB">
        <authorList>
            <consortium name="RefSeq"/>
        </authorList>
    </citation>
    <scope>IDENTIFICATION</scope>
    <source>
        <tissue evidence="5">Leukocyte</tissue>
    </source>
</reference>
<dbReference type="PANTHER" id="PTHR23111:SF103">
    <property type="entry name" value="TEX13 FAMILY MEMBER C3-RELATED"/>
    <property type="match status" value="1"/>
</dbReference>
<keyword evidence="2" id="KW-0175">Coiled coil</keyword>
<feature type="compositionally biased region" description="Polar residues" evidence="3">
    <location>
        <begin position="238"/>
        <end position="260"/>
    </location>
</feature>
<evidence type="ECO:0000259" key="4">
    <source>
        <dbReference type="Pfam" id="PF15186"/>
    </source>
</evidence>
<accession>A0A8B7W2K3</accession>
<evidence type="ECO:0000256" key="2">
    <source>
        <dbReference type="SAM" id="Coils"/>
    </source>
</evidence>
<comment type="similarity">
    <text evidence="1">Belongs to the TEX13 family.</text>
</comment>